<feature type="transmembrane region" description="Helical" evidence="1">
    <location>
        <begin position="12"/>
        <end position="35"/>
    </location>
</feature>
<keyword evidence="3" id="KW-1185">Reference proteome</keyword>
<name>A0ABZ0QNQ3_9FIRM</name>
<protein>
    <submittedName>
        <fullName evidence="2">Uncharacterized protein</fullName>
    </submittedName>
</protein>
<accession>A0ABZ0QNQ3</accession>
<reference evidence="2 3" key="1">
    <citation type="submission" date="2023-08" db="EMBL/GenBank/DDBJ databases">
        <title>Genome sequence of Thermaerobacter compostii strain Ins1, a spore-forming filamentous bacterium isolated from a deep geothermal reservoir.</title>
        <authorList>
            <person name="Bregnard D."/>
            <person name="Gonzalez D."/>
            <person name="Junier P."/>
        </authorList>
    </citation>
    <scope>NUCLEOTIDE SEQUENCE [LARGE SCALE GENOMIC DNA]</scope>
    <source>
        <strain evidence="2 3">Ins1</strain>
    </source>
</reference>
<evidence type="ECO:0000313" key="3">
    <source>
        <dbReference type="Proteomes" id="UP001304683"/>
    </source>
</evidence>
<keyword evidence="1" id="KW-0812">Transmembrane</keyword>
<proteinExistence type="predicted"/>
<evidence type="ECO:0000256" key="1">
    <source>
        <dbReference type="SAM" id="Phobius"/>
    </source>
</evidence>
<evidence type="ECO:0000313" key="2">
    <source>
        <dbReference type="EMBL" id="WPD18142.1"/>
    </source>
</evidence>
<sequence length="236" mass="25209">MTRFLLEPVPYVVLGILGLVALAGMVAGVTAIVTGRSSLFRLRSRGAGWLVAALSLAILSLAVWIGWEPNAAGGAAVFTKPRWDAGPVLSADLQAAVTPSNRGENRKVFVQQGPEDHRGSQAASTTLLVTLRANRAPTKAALKAGILEDCRRIADVVFARPEYRKWQAVSVGATYPTTRAGEQMVAAVTLTRAEYQRAARDGRLEPDELARFGTVTWLPPLGPGDTRGVGELRLGR</sequence>
<dbReference type="EMBL" id="CP132508">
    <property type="protein sequence ID" value="WPD18142.1"/>
    <property type="molecule type" value="Genomic_DNA"/>
</dbReference>
<keyword evidence="1" id="KW-1133">Transmembrane helix</keyword>
<keyword evidence="1" id="KW-0472">Membrane</keyword>
<organism evidence="2 3">
    <name type="scientific">Thermaerobacter composti</name>
    <dbReference type="NCBI Taxonomy" id="554949"/>
    <lineage>
        <taxon>Bacteria</taxon>
        <taxon>Bacillati</taxon>
        <taxon>Bacillota</taxon>
        <taxon>Clostridia</taxon>
        <taxon>Eubacteriales</taxon>
        <taxon>Clostridiales Family XVII. Incertae Sedis</taxon>
        <taxon>Thermaerobacter</taxon>
    </lineage>
</organism>
<feature type="transmembrane region" description="Helical" evidence="1">
    <location>
        <begin position="47"/>
        <end position="67"/>
    </location>
</feature>
<gene>
    <name evidence="2" type="ORF">Q5761_07015</name>
</gene>
<dbReference type="Proteomes" id="UP001304683">
    <property type="component" value="Chromosome"/>
</dbReference>
<dbReference type="RefSeq" id="WP_135225611.1">
    <property type="nucleotide sequence ID" value="NZ_CP132508.1"/>
</dbReference>